<dbReference type="Pfam" id="PF05380">
    <property type="entry name" value="Peptidase_A17"/>
    <property type="match status" value="1"/>
</dbReference>
<keyword evidence="3" id="KW-1185">Reference proteome</keyword>
<organism evidence="2 3">
    <name type="scientific">Plutella xylostella</name>
    <name type="common">Diamondback moth</name>
    <name type="synonym">Plutella maculipennis</name>
    <dbReference type="NCBI Taxonomy" id="51655"/>
    <lineage>
        <taxon>Eukaryota</taxon>
        <taxon>Metazoa</taxon>
        <taxon>Ecdysozoa</taxon>
        <taxon>Arthropoda</taxon>
        <taxon>Hexapoda</taxon>
        <taxon>Insecta</taxon>
        <taxon>Pterygota</taxon>
        <taxon>Neoptera</taxon>
        <taxon>Endopterygota</taxon>
        <taxon>Lepidoptera</taxon>
        <taxon>Glossata</taxon>
        <taxon>Ditrysia</taxon>
        <taxon>Yponomeutoidea</taxon>
        <taxon>Plutellidae</taxon>
        <taxon>Plutella</taxon>
    </lineage>
</organism>
<dbReference type="PANTHER" id="PTHR47331:SF4">
    <property type="entry name" value="PEPTIDASE S1 DOMAIN-CONTAINING PROTEIN"/>
    <property type="match status" value="1"/>
</dbReference>
<dbReference type="Gene3D" id="3.30.420.10">
    <property type="entry name" value="Ribonuclease H-like superfamily/Ribonuclease H"/>
    <property type="match status" value="1"/>
</dbReference>
<dbReference type="InterPro" id="IPR001584">
    <property type="entry name" value="Integrase_cat-core"/>
</dbReference>
<dbReference type="GO" id="GO:0015074">
    <property type="term" value="P:DNA integration"/>
    <property type="evidence" value="ECO:0007669"/>
    <property type="project" value="InterPro"/>
</dbReference>
<dbReference type="EMBL" id="CAJHNJ030000138">
    <property type="protein sequence ID" value="CAG9136381.1"/>
    <property type="molecule type" value="Genomic_DNA"/>
</dbReference>
<dbReference type="InterPro" id="IPR008042">
    <property type="entry name" value="Retrotrans_Pao"/>
</dbReference>
<proteinExistence type="predicted"/>
<evidence type="ECO:0000313" key="2">
    <source>
        <dbReference type="EMBL" id="CAG9136381.1"/>
    </source>
</evidence>
<gene>
    <name evidence="2" type="ORF">PLXY2_LOCUS14640</name>
</gene>
<name>A0A8S4G9M2_PLUXY</name>
<reference evidence="2" key="1">
    <citation type="submission" date="2020-11" db="EMBL/GenBank/DDBJ databases">
        <authorList>
            <person name="Whiteford S."/>
        </authorList>
    </citation>
    <scope>NUCLEOTIDE SEQUENCE</scope>
</reference>
<dbReference type="PANTHER" id="PTHR47331">
    <property type="entry name" value="PHD-TYPE DOMAIN-CONTAINING PROTEIN"/>
    <property type="match status" value="1"/>
</dbReference>
<dbReference type="SUPFAM" id="SSF53098">
    <property type="entry name" value="Ribonuclease H-like"/>
    <property type="match status" value="1"/>
</dbReference>
<dbReference type="Pfam" id="PF18701">
    <property type="entry name" value="DUF5641"/>
    <property type="match status" value="1"/>
</dbReference>
<dbReference type="InterPro" id="IPR012337">
    <property type="entry name" value="RNaseH-like_sf"/>
</dbReference>
<feature type="domain" description="Integrase catalytic" evidence="1">
    <location>
        <begin position="604"/>
        <end position="793"/>
    </location>
</feature>
<dbReference type="InterPro" id="IPR040676">
    <property type="entry name" value="DUF5641"/>
</dbReference>
<dbReference type="PROSITE" id="PS50994">
    <property type="entry name" value="INTEGRASE"/>
    <property type="match status" value="1"/>
</dbReference>
<dbReference type="Proteomes" id="UP000653454">
    <property type="component" value="Unassembled WGS sequence"/>
</dbReference>
<comment type="caution">
    <text evidence="2">The sequence shown here is derived from an EMBL/GenBank/DDBJ whole genome shotgun (WGS) entry which is preliminary data.</text>
</comment>
<dbReference type="AlphaFoldDB" id="A0A8S4G9M2"/>
<dbReference type="GO" id="GO:0071897">
    <property type="term" value="P:DNA biosynthetic process"/>
    <property type="evidence" value="ECO:0007669"/>
    <property type="project" value="UniProtKB-ARBA"/>
</dbReference>
<dbReference type="SUPFAM" id="SSF56672">
    <property type="entry name" value="DNA/RNA polymerases"/>
    <property type="match status" value="1"/>
</dbReference>
<dbReference type="GO" id="GO:0003676">
    <property type="term" value="F:nucleic acid binding"/>
    <property type="evidence" value="ECO:0007669"/>
    <property type="project" value="InterPro"/>
</dbReference>
<dbReference type="InterPro" id="IPR036397">
    <property type="entry name" value="RNaseH_sf"/>
</dbReference>
<accession>A0A8S4G9M2</accession>
<evidence type="ECO:0000259" key="1">
    <source>
        <dbReference type="PROSITE" id="PS50994"/>
    </source>
</evidence>
<protein>
    <submittedName>
        <fullName evidence="2">(diamondback moth) hypothetical protein</fullName>
    </submittedName>
</protein>
<sequence>MYRQVEVAEEDRKLQLILWRDDESKPIQTLQLNTLTYGLASSSYLSTRCLKQLGQEHNDELIKTIIQHDFYVDDLITGSDDENELRYIQQEIAKTLSSGCFNLRKYKSNLPTLFQNPDLNLQDNLTISESTSTLGLGWTPQADCLYFPTKESTQNKKITKRYIMSNSFRIFDPMGLLSPTIIIPKMLIQKLWQLKLDFDDEVPQNVQNEWEKFSNNLVSLENLQIPRLVLCDTPISTEMHTFSDASQVAYGTCIYLRSINDNGEVSVKLLCAKSKVSPIKPTTLPRLELCAALLASKLTKAVIDSLRYKPTRIVHWCDASIVIGWINSDLTKLKVFVANRIREIRELTQVSAWRYVPTSANPADLISRGVDPRQLPSTELWWTGPKYLLEDESKWPILNQKIDEDLTEIKVNTVTVADKIFKIENYSNLTKLMRVHAMVIRFIYNIKNPKSRRVGIISVDELNESFESLCMIAQRESFPVEYDLLIKNKALSSKCKILSLSPFLDNKVIRVGGRIDASNYPYEKKHPILLHSSHHLTKLIFLKEHLRNLHAGAQTLLAVARETVWAVNGRHLARRTVNNCVRCRRLRGKTFCPKMGDLPSQRITPDFPFKSVGLDFAGPFYILNRKGRGSSLIKCYLCLFICLRFKCVHLEAVSDLSKNAFIMTLRRYIARRSKPAEIFCDNGRNFVSAAKEVGSFLKSNAESLSDFASQEGIKFIFTPTYAPHFGGIWEAGVKSAKHHIRRVIGNSHLTFEEISTLFAQVEAILNSRPLCPLSSSPNDLLSLSPGHFLVGRPLTAMPTPTLDNCKENALQRYNRIEKIRQHFWQRWQKEYICELQQRTKWKTSTDKLKIGDMVLLQEDYVPPLCWRPGRVARLFPGPDGITRVADVTTTRGCVRRPLVRLCPLPTAEDFESC</sequence>
<dbReference type="GO" id="GO:0042575">
    <property type="term" value="C:DNA polymerase complex"/>
    <property type="evidence" value="ECO:0007669"/>
    <property type="project" value="UniProtKB-ARBA"/>
</dbReference>
<evidence type="ECO:0000313" key="3">
    <source>
        <dbReference type="Proteomes" id="UP000653454"/>
    </source>
</evidence>
<dbReference type="InterPro" id="IPR043502">
    <property type="entry name" value="DNA/RNA_pol_sf"/>
</dbReference>